<evidence type="ECO:0000256" key="3">
    <source>
        <dbReference type="ARBA" id="ARBA00022705"/>
    </source>
</evidence>
<keyword evidence="8" id="KW-0067">ATP-binding</keyword>
<dbReference type="GO" id="GO:0005524">
    <property type="term" value="F:ATP binding"/>
    <property type="evidence" value="ECO:0007669"/>
    <property type="project" value="UniProtKB-KW"/>
</dbReference>
<keyword evidence="4" id="KW-0540">Nuclease</keyword>
<protein>
    <submittedName>
        <fullName evidence="8">ATPase with chaperone activity, ATP-binding</fullName>
    </submittedName>
</protein>
<dbReference type="RefSeq" id="WP_051523775.1">
    <property type="nucleotide sequence ID" value="NZ_AP018933.1"/>
</dbReference>
<reference evidence="8 9" key="1">
    <citation type="submission" date="2018-09" db="EMBL/GenBank/DDBJ databases">
        <title>Zymobacter palmae IAM14233 (=T109) whole genome analysis.</title>
        <authorList>
            <person name="Yanase H."/>
        </authorList>
    </citation>
    <scope>NUCLEOTIDE SEQUENCE [LARGE SCALE GENOMIC DNA]</scope>
    <source>
        <strain evidence="8 9">IAM14233</strain>
    </source>
</reference>
<evidence type="ECO:0000313" key="9">
    <source>
        <dbReference type="Proteomes" id="UP000267342"/>
    </source>
</evidence>
<name>A0A348HI98_9GAMM</name>
<evidence type="ECO:0000259" key="7">
    <source>
        <dbReference type="Pfam" id="PF05840"/>
    </source>
</evidence>
<gene>
    <name evidence="8" type="ORF">ZBT109_2620</name>
</gene>
<organism evidence="8 9">
    <name type="scientific">Zymobacter palmae</name>
    <dbReference type="NCBI Taxonomy" id="33074"/>
    <lineage>
        <taxon>Bacteria</taxon>
        <taxon>Pseudomonadati</taxon>
        <taxon>Pseudomonadota</taxon>
        <taxon>Gammaproteobacteria</taxon>
        <taxon>Oceanospirillales</taxon>
        <taxon>Halomonadaceae</taxon>
        <taxon>Zymobacter group</taxon>
        <taxon>Zymobacter</taxon>
    </lineage>
</organism>
<evidence type="ECO:0000256" key="2">
    <source>
        <dbReference type="ARBA" id="ARBA00009260"/>
    </source>
</evidence>
<dbReference type="InterPro" id="IPR008766">
    <property type="entry name" value="Replication_gene_A-like"/>
</dbReference>
<dbReference type="AlphaFoldDB" id="A0A348HI98"/>
<feature type="domain" description="Replication gene A protein-like" evidence="7">
    <location>
        <begin position="167"/>
        <end position="416"/>
    </location>
</feature>
<keyword evidence="8" id="KW-0547">Nucleotide-binding</keyword>
<evidence type="ECO:0000313" key="8">
    <source>
        <dbReference type="EMBL" id="BBG31350.1"/>
    </source>
</evidence>
<dbReference type="Pfam" id="PF05840">
    <property type="entry name" value="Phage_GPA"/>
    <property type="match status" value="1"/>
</dbReference>
<dbReference type="Proteomes" id="UP000267342">
    <property type="component" value="Chromosome"/>
</dbReference>
<dbReference type="OrthoDB" id="5568266at2"/>
<evidence type="ECO:0000256" key="4">
    <source>
        <dbReference type="ARBA" id="ARBA00022722"/>
    </source>
</evidence>
<dbReference type="GO" id="GO:0004519">
    <property type="term" value="F:endonuclease activity"/>
    <property type="evidence" value="ECO:0007669"/>
    <property type="project" value="UniProtKB-KW"/>
</dbReference>
<comment type="similarity">
    <text evidence="2">Belongs to the phage GPA family.</text>
</comment>
<keyword evidence="6" id="KW-0378">Hydrolase</keyword>
<dbReference type="GO" id="GO:0006260">
    <property type="term" value="P:DNA replication"/>
    <property type="evidence" value="ECO:0007669"/>
    <property type="project" value="UniProtKB-KW"/>
</dbReference>
<keyword evidence="5" id="KW-0255">Endonuclease</keyword>
<dbReference type="KEGG" id="zpl:ZBT109_2620"/>
<evidence type="ECO:0000256" key="1">
    <source>
        <dbReference type="ARBA" id="ARBA00003293"/>
    </source>
</evidence>
<proteinExistence type="inferred from homology"/>
<keyword evidence="9" id="KW-1185">Reference proteome</keyword>
<evidence type="ECO:0000256" key="6">
    <source>
        <dbReference type="ARBA" id="ARBA00022801"/>
    </source>
</evidence>
<comment type="function">
    <text evidence="1">Possible endonuclease which induces a single-strand cut and initiates DNA replication.</text>
</comment>
<accession>A0A348HI98</accession>
<evidence type="ECO:0000256" key="5">
    <source>
        <dbReference type="ARBA" id="ARBA00022759"/>
    </source>
</evidence>
<sequence>MSKKPRVSAIQLSQSYGARDCPVWRQQFFDLFPSVAEDLAAGFVSVARIEGNAAGNRWLRAIAESLKAGPWNVTHDDEALVDYAKAQALAIERATARAYTNDKFRVYVFRPVDRLLVWPVASRAEAYRFMARASAVEERGGMWTAIQVGELCCRAHEIDPPAESFFSLKGRVLRMSSAKWWRRKLRVLSARRLEQFMREVGRVHKRAGIYCSDLNVKRRSKQHRRNRDMLMSQEAVNQHDQCMTLAELSDRSVANPDIRRAELMLRIRDTEKEALRAGDVGIFYTITCPSKFHPVHSGTCKRNPKYNGATPRDAQDYLTQLWARIRARFKAKKIQVYGVRVAEPHHDGTPHWHLLLWMKPEERELVTSIMRRYALAEDGDEHGAQRYRFDHEVMNPHKGGAISYIAKYISKNINGQQFAEFDQYGKPLESSAPRIEAWAGVWGIRQFQFVGLPSVTVWREMRRITSDKQTLLREWEETFGYASSVIELMAAMRDACDNSEWDRYISLMGGPCTPLKDQPVRPWVEVRLDERSPDYIAHNGYGETCEVRYGVLVKGSQYMTRFYKWTVRPASKRRGFEDSDATASPWTRVNNCTPLGKGEYVGPPAVDEFLSTHARLLETDHTFPSLPPDKQISTVTDYLNRKIRMNTILAPQPKPESERVATEKRYRRWAASAEMQAEAEDEQEMIRLIRIMACRRNDPMPDPANGAWMPRHPMTHEPVFYTANPKNLLKKTWKPALPH</sequence>
<dbReference type="GO" id="GO:0016787">
    <property type="term" value="F:hydrolase activity"/>
    <property type="evidence" value="ECO:0007669"/>
    <property type="project" value="UniProtKB-KW"/>
</dbReference>
<dbReference type="STRING" id="1123510.GCA_000620025_01786"/>
<keyword evidence="3" id="KW-0235">DNA replication</keyword>
<dbReference type="EMBL" id="AP018933">
    <property type="protein sequence ID" value="BBG31350.1"/>
    <property type="molecule type" value="Genomic_DNA"/>
</dbReference>